<feature type="compositionally biased region" description="Polar residues" evidence="1">
    <location>
        <begin position="763"/>
        <end position="787"/>
    </location>
</feature>
<organism evidence="3 4">
    <name type="scientific">Fusarium ambrosium</name>
    <dbReference type="NCBI Taxonomy" id="131363"/>
    <lineage>
        <taxon>Eukaryota</taxon>
        <taxon>Fungi</taxon>
        <taxon>Dikarya</taxon>
        <taxon>Ascomycota</taxon>
        <taxon>Pezizomycotina</taxon>
        <taxon>Sordariomycetes</taxon>
        <taxon>Hypocreomycetidae</taxon>
        <taxon>Hypocreales</taxon>
        <taxon>Nectriaceae</taxon>
        <taxon>Fusarium</taxon>
        <taxon>Fusarium solani species complex</taxon>
    </lineage>
</organism>
<feature type="region of interest" description="Disordered" evidence="1">
    <location>
        <begin position="177"/>
        <end position="220"/>
    </location>
</feature>
<evidence type="ECO:0000256" key="1">
    <source>
        <dbReference type="SAM" id="MobiDB-lite"/>
    </source>
</evidence>
<feature type="compositionally biased region" description="Basic residues" evidence="1">
    <location>
        <begin position="107"/>
        <end position="119"/>
    </location>
</feature>
<feature type="domain" description="DH" evidence="2">
    <location>
        <begin position="229"/>
        <end position="365"/>
    </location>
</feature>
<dbReference type="PROSITE" id="PS50010">
    <property type="entry name" value="DH_2"/>
    <property type="match status" value="1"/>
</dbReference>
<feature type="compositionally biased region" description="Polar residues" evidence="1">
    <location>
        <begin position="121"/>
        <end position="130"/>
    </location>
</feature>
<name>A0A428TFN3_9HYPO</name>
<feature type="region of interest" description="Disordered" evidence="1">
    <location>
        <begin position="1"/>
        <end position="33"/>
    </location>
</feature>
<evidence type="ECO:0000259" key="2">
    <source>
        <dbReference type="PROSITE" id="PS50010"/>
    </source>
</evidence>
<feature type="compositionally biased region" description="Polar residues" evidence="1">
    <location>
        <begin position="799"/>
        <end position="823"/>
    </location>
</feature>
<dbReference type="AlphaFoldDB" id="A0A428TFN3"/>
<feature type="compositionally biased region" description="Low complexity" evidence="1">
    <location>
        <begin position="721"/>
        <end position="733"/>
    </location>
</feature>
<dbReference type="EMBL" id="NIZV01000201">
    <property type="protein sequence ID" value="RSM00775.1"/>
    <property type="molecule type" value="Genomic_DNA"/>
</dbReference>
<dbReference type="Pfam" id="PF00621">
    <property type="entry name" value="RhoGEF"/>
    <property type="match status" value="1"/>
</dbReference>
<feature type="compositionally biased region" description="Polar residues" evidence="1">
    <location>
        <begin position="1"/>
        <end position="27"/>
    </location>
</feature>
<dbReference type="Proteomes" id="UP000288429">
    <property type="component" value="Unassembled WGS sequence"/>
</dbReference>
<proteinExistence type="predicted"/>
<accession>A0A428TFN3</accession>
<sequence length="854" mass="95020">MASTDPPSSTSGITPNIDSSQQPSWPSTGLPVLSRDESRWDELGKALDIDLNPDKIRSDDRDASDDLNNPNTRNIPKEKATDSQSVQHLTPPGDHEHLSENPPPKLPFRKWVRSLKRRNSLSEGGETQCTSDDRCKYPEPSNPFRRVIHRRFRHRFPSSGSSLGFVTAVQSASTSLITASAAAPSRRRHGRSRAERSSRASLSTPRVSKDVGPLERAEEDFTATQRAFERRQILEELISTEESYIGDIRFLMNTYVNMLAALPSLSKQLRSSTNRNLHHIIQLHDEILGDLHRVIPFSEYSQVDYPPLSKSGHSRSRGLKTLPECAANLKALQNVPGMLTDPQVAAEVAKVFSKKTHEFFIYKEYGAKFEMIRRDIAAAHQGFPEWEVHQKGVETLGFSVGSPKGQEGGSNKALTVNDLLIKDRLVFPDRRLDADSKNQIRSFGHIQLCGALHVCWETEAGVEGQYMICLLYKDLLCLASGGKSDRIYTILACIDLCNARVEDVDKGGGLRCHLAPFSWKLVFEGQHELYELVMTACSPNEETEWRSRLQRNRDLEQSEKPSVLYNFLSIDIKSLGAIFRRPGTISRTASVSRATTVPHSAQVHVILRNTSLVKSAANTTGPVPTVGRSHSLVSSKPRIPVLAPPRSERARLEVLLEDVWSRNIIPFPDTMSIARNEQLMRRSASTMMRKLSIASMAKRSGSISRKGSEEVASEGLTRQTSKSSVSSFSVFDVDGSRHSNSTKCSTLPEATEMGMEESRVADSRSSMQKLTLASRRQGSDLIETTSDTMDDDLKKEKTATQSPMTSSQKAEASPSTKENTRSPTRIPVRSKSVRWTRGGAQDEKKGHGLRRFFG</sequence>
<dbReference type="InterPro" id="IPR000219">
    <property type="entry name" value="DH_dom"/>
</dbReference>
<dbReference type="GO" id="GO:0005737">
    <property type="term" value="C:cytoplasm"/>
    <property type="evidence" value="ECO:0007669"/>
    <property type="project" value="TreeGrafter"/>
</dbReference>
<feature type="compositionally biased region" description="Basic and acidic residues" evidence="1">
    <location>
        <begin position="45"/>
        <end position="61"/>
    </location>
</feature>
<gene>
    <name evidence="3" type="ORF">CDV31_011647</name>
</gene>
<dbReference type="GO" id="GO:0005085">
    <property type="term" value="F:guanyl-nucleotide exchange factor activity"/>
    <property type="evidence" value="ECO:0007669"/>
    <property type="project" value="InterPro"/>
</dbReference>
<comment type="caution">
    <text evidence="3">The sequence shown here is derived from an EMBL/GenBank/DDBJ whole genome shotgun (WGS) entry which is preliminary data.</text>
</comment>
<feature type="compositionally biased region" description="Basic and acidic residues" evidence="1">
    <location>
        <begin position="207"/>
        <end position="216"/>
    </location>
</feature>
<evidence type="ECO:0000313" key="3">
    <source>
        <dbReference type="EMBL" id="RSM00775.1"/>
    </source>
</evidence>
<dbReference type="InterPro" id="IPR035899">
    <property type="entry name" value="DBL_dom_sf"/>
</dbReference>
<feature type="region of interest" description="Disordered" evidence="1">
    <location>
        <begin position="697"/>
        <end position="854"/>
    </location>
</feature>
<dbReference type="Gene3D" id="1.20.900.10">
    <property type="entry name" value="Dbl homology (DH) domain"/>
    <property type="match status" value="1"/>
</dbReference>
<reference evidence="3 4" key="1">
    <citation type="submission" date="2017-06" db="EMBL/GenBank/DDBJ databases">
        <title>Cmopartive genomic analysis of Ambrosia Fusariam Clade fungi.</title>
        <authorList>
            <person name="Stajich J.E."/>
            <person name="Carrillo J."/>
            <person name="Kijimoto T."/>
            <person name="Eskalen A."/>
            <person name="O'Donnell K."/>
            <person name="Kasson M."/>
        </authorList>
    </citation>
    <scope>NUCLEOTIDE SEQUENCE [LARGE SCALE GENOMIC DNA]</scope>
    <source>
        <strain evidence="3 4">NRRL 20438</strain>
    </source>
</reference>
<feature type="region of interest" description="Disordered" evidence="1">
    <location>
        <begin position="45"/>
        <end position="137"/>
    </location>
</feature>
<evidence type="ECO:0000313" key="4">
    <source>
        <dbReference type="Proteomes" id="UP000288429"/>
    </source>
</evidence>
<dbReference type="PANTHER" id="PTHR45818">
    <property type="entry name" value="PROTEIN VAV"/>
    <property type="match status" value="1"/>
</dbReference>
<keyword evidence="4" id="KW-1185">Reference proteome</keyword>
<dbReference type="SUPFAM" id="SSF48065">
    <property type="entry name" value="DBL homology domain (DH-domain)"/>
    <property type="match status" value="1"/>
</dbReference>
<dbReference type="PANTHER" id="PTHR45818:SF3">
    <property type="entry name" value="PROTEIN VAV"/>
    <property type="match status" value="1"/>
</dbReference>
<protein>
    <recommendedName>
        <fullName evidence="2">DH domain-containing protein</fullName>
    </recommendedName>
</protein>